<dbReference type="GO" id="GO:1990961">
    <property type="term" value="P:xenobiotic detoxification by transmembrane export across the plasma membrane"/>
    <property type="evidence" value="ECO:0007669"/>
    <property type="project" value="InterPro"/>
</dbReference>
<feature type="transmembrane region" description="Helical" evidence="6">
    <location>
        <begin position="127"/>
        <end position="146"/>
    </location>
</feature>
<evidence type="ECO:0000313" key="8">
    <source>
        <dbReference type="Proteomes" id="UP001163823"/>
    </source>
</evidence>
<feature type="transmembrane region" description="Helical" evidence="6">
    <location>
        <begin position="324"/>
        <end position="345"/>
    </location>
</feature>
<dbReference type="CDD" id="cd13132">
    <property type="entry name" value="MATE_eukaryotic"/>
    <property type="match status" value="1"/>
</dbReference>
<dbReference type="InterPro" id="IPR002528">
    <property type="entry name" value="MATE_fam"/>
</dbReference>
<dbReference type="EMBL" id="JARAOO010000004">
    <property type="protein sequence ID" value="KAJ7970158.1"/>
    <property type="molecule type" value="Genomic_DNA"/>
</dbReference>
<feature type="transmembrane region" description="Helical" evidence="6">
    <location>
        <begin position="217"/>
        <end position="242"/>
    </location>
</feature>
<feature type="transmembrane region" description="Helical" evidence="6">
    <location>
        <begin position="28"/>
        <end position="53"/>
    </location>
</feature>
<evidence type="ECO:0000256" key="4">
    <source>
        <dbReference type="ARBA" id="ARBA00022989"/>
    </source>
</evidence>
<comment type="similarity">
    <text evidence="2">Belongs to the multi antimicrobial extrusion (MATE) (TC 2.A.66.1) family.</text>
</comment>
<comment type="subcellular location">
    <subcellularLocation>
        <location evidence="1">Membrane</location>
        <topology evidence="1">Multi-pass membrane protein</topology>
    </subcellularLocation>
</comment>
<reference evidence="7" key="1">
    <citation type="journal article" date="2023" name="Science">
        <title>Elucidation of the pathway for biosynthesis of saponin adjuvants from the soapbark tree.</title>
        <authorList>
            <person name="Reed J."/>
            <person name="Orme A."/>
            <person name="El-Demerdash A."/>
            <person name="Owen C."/>
            <person name="Martin L.B.B."/>
            <person name="Misra R.C."/>
            <person name="Kikuchi S."/>
            <person name="Rejzek M."/>
            <person name="Martin A.C."/>
            <person name="Harkess A."/>
            <person name="Leebens-Mack J."/>
            <person name="Louveau T."/>
            <person name="Stephenson M.J."/>
            <person name="Osbourn A."/>
        </authorList>
    </citation>
    <scope>NUCLEOTIDE SEQUENCE</scope>
    <source>
        <strain evidence="7">S10</strain>
    </source>
</reference>
<organism evidence="7 8">
    <name type="scientific">Quillaja saponaria</name>
    <name type="common">Soap bark tree</name>
    <dbReference type="NCBI Taxonomy" id="32244"/>
    <lineage>
        <taxon>Eukaryota</taxon>
        <taxon>Viridiplantae</taxon>
        <taxon>Streptophyta</taxon>
        <taxon>Embryophyta</taxon>
        <taxon>Tracheophyta</taxon>
        <taxon>Spermatophyta</taxon>
        <taxon>Magnoliopsida</taxon>
        <taxon>eudicotyledons</taxon>
        <taxon>Gunneridae</taxon>
        <taxon>Pentapetalae</taxon>
        <taxon>rosids</taxon>
        <taxon>fabids</taxon>
        <taxon>Fabales</taxon>
        <taxon>Quillajaceae</taxon>
        <taxon>Quillaja</taxon>
    </lineage>
</organism>
<evidence type="ECO:0000256" key="2">
    <source>
        <dbReference type="ARBA" id="ARBA00010199"/>
    </source>
</evidence>
<feature type="transmembrane region" description="Helical" evidence="6">
    <location>
        <begin position="300"/>
        <end position="318"/>
    </location>
</feature>
<keyword evidence="8" id="KW-1185">Reference proteome</keyword>
<dbReference type="GO" id="GO:0015297">
    <property type="term" value="F:antiporter activity"/>
    <property type="evidence" value="ECO:0007669"/>
    <property type="project" value="InterPro"/>
</dbReference>
<dbReference type="InterPro" id="IPR045069">
    <property type="entry name" value="MATE_euk"/>
</dbReference>
<feature type="transmembrane region" description="Helical" evidence="6">
    <location>
        <begin position="93"/>
        <end position="115"/>
    </location>
</feature>
<keyword evidence="4 6" id="KW-1133">Transmembrane helix</keyword>
<dbReference type="Proteomes" id="UP001163823">
    <property type="component" value="Chromosome 4"/>
</dbReference>
<dbReference type="GO" id="GO:0042910">
    <property type="term" value="F:xenobiotic transmembrane transporter activity"/>
    <property type="evidence" value="ECO:0007669"/>
    <property type="project" value="InterPro"/>
</dbReference>
<evidence type="ECO:0000256" key="5">
    <source>
        <dbReference type="ARBA" id="ARBA00023136"/>
    </source>
</evidence>
<keyword evidence="3 6" id="KW-0812">Transmembrane</keyword>
<keyword evidence="5 6" id="KW-0472">Membrane</keyword>
<protein>
    <submittedName>
        <fullName evidence="7">Protein DETOXIFICATION</fullName>
    </submittedName>
</protein>
<gene>
    <name evidence="7" type="ORF">O6P43_008385</name>
</gene>
<evidence type="ECO:0000313" key="7">
    <source>
        <dbReference type="EMBL" id="KAJ7970158.1"/>
    </source>
</evidence>
<dbReference type="Pfam" id="PF01554">
    <property type="entry name" value="MatE"/>
    <property type="match status" value="2"/>
</dbReference>
<evidence type="ECO:0000256" key="6">
    <source>
        <dbReference type="SAM" id="Phobius"/>
    </source>
</evidence>
<feature type="transmembrane region" description="Helical" evidence="6">
    <location>
        <begin position="65"/>
        <end position="87"/>
    </location>
</feature>
<evidence type="ECO:0000256" key="3">
    <source>
        <dbReference type="ARBA" id="ARBA00022692"/>
    </source>
</evidence>
<dbReference type="GO" id="GO:0016020">
    <property type="term" value="C:membrane"/>
    <property type="evidence" value="ECO:0007669"/>
    <property type="project" value="UniProtKB-SubCell"/>
</dbReference>
<feature type="transmembrane region" description="Helical" evidence="6">
    <location>
        <begin position="152"/>
        <end position="172"/>
    </location>
</feature>
<evidence type="ECO:0000256" key="1">
    <source>
        <dbReference type="ARBA" id="ARBA00004141"/>
    </source>
</evidence>
<sequence>MGSALETFCGQSYGAKEYHLLGIHVQRAMIVLLLVSIPLATIWANAGHILVLLRQDPEISAEAGRYARFMIPAIFAFAILQCHLRFLQTQSKILPVLVSTGITTLGHILICWLLVTKSGLGNRGGALAVAISYWINALFLVVYVRIAPSSVMISLEIWSYELMVLLAGLLPYPKLETSVLSISLNTAILIYMVPLGLSDAVSTRVSNELGAKQSHRARFAVCIAVSLVLTEAILVATVMIFGRKVWGYCYSKEEEVVKYVGKMMFLLAASHISEGIQSVLAGAIRGCGWQKIGAFVNLGAYYLMGIPTGVLLAFVFHIGGKGLWMGVMVAAFMQAVFFSIITLCADWEKEVRY</sequence>
<accession>A0AAD7M5J3</accession>
<dbReference type="AlphaFoldDB" id="A0AAD7M5J3"/>
<dbReference type="KEGG" id="qsa:O6P43_008385"/>
<proteinExistence type="inferred from homology"/>
<dbReference type="PANTHER" id="PTHR11206">
    <property type="entry name" value="MULTIDRUG RESISTANCE PROTEIN"/>
    <property type="match status" value="1"/>
</dbReference>
<feature type="transmembrane region" description="Helical" evidence="6">
    <location>
        <begin position="179"/>
        <end position="197"/>
    </location>
</feature>
<name>A0AAD7M5J3_QUISA</name>
<comment type="caution">
    <text evidence="7">The sequence shown here is derived from an EMBL/GenBank/DDBJ whole genome shotgun (WGS) entry which is preliminary data.</text>
</comment>